<dbReference type="STRING" id="1703345.A3860_07415"/>
<dbReference type="Pfam" id="PF14905">
    <property type="entry name" value="OMP_b-brl_3"/>
    <property type="match status" value="1"/>
</dbReference>
<evidence type="ECO:0000259" key="2">
    <source>
        <dbReference type="Pfam" id="PF14905"/>
    </source>
</evidence>
<gene>
    <name evidence="3" type="ORF">A3860_07415</name>
</gene>
<evidence type="ECO:0000256" key="1">
    <source>
        <dbReference type="SAM" id="MobiDB-lite"/>
    </source>
</evidence>
<feature type="compositionally biased region" description="Low complexity" evidence="1">
    <location>
        <begin position="415"/>
        <end position="430"/>
    </location>
</feature>
<name>A0A1V9FIP3_9BACT</name>
<sequence length="925" mass="104883">MTRQVWPTRTMLLIALCYLFCLPVFAQKNSIKGIILDTAEKKKLHYSIVALIDLRDSTLYQSVRTNEAGFFKITNIPQGRYTLLVSYPRMADYLQDVTITDTSNLDLKAIPMTTRAQLLQEVIVQAGLPIRMRGDTLEYTADSFAVQPGDNVEELFKRMPGLQVEKDGKIYAQGQEVKKILVDGDEFFSDDPAIAAKYLAADAVDKVQVYDDKSERAKFTGIDDGTRTKTINLKLKKNRKNGYFGKLSAASDGKEYYNHEAMGALFDGTRKISVFGLSSKTGKQTLSYNDLGKYTTEDYELIDDGIGGTVFYSNRDYEPENYRGNGLPSIQSGGAHYSEKWNFDKLKLMSNYRVKQINATGWQNSTNLNVLPDGTSFTSKSDRQEKTYSFSQRASGSFTIKADSFTTVKISANGSFGTSSEQSTSISGSINEKGFQVNSSEQRNENDYDSRKFGTNISVQRKFRKEGRTLSLMVQQDYNNRTGDAYNYSANNYYDPASGTFKNADTLNQLQKSINSFESYAARINYLEKLSSRWSLGFEYGWKNNVSGNVFNTLNNVNDKFTERIDTLSNDYTFSSTTHISGATLVYNEKKFGASIGGNAFFTGFKQMNNDLHEQNTRRFNNFSPQANLNWRPKQGTGLTFSYRGETTQPSVDQLQPLRKSSNKLYVQIGNPDLQQGFRHSAYLSYYSWNTAKGSGFNTGVNIRYTSNDVASKTYTDAQNRSVSQYINLNSIPNINSYLYYSWQNKKLHLKHSINLSTNKGGNYAIQNDNKLKSISLNVSATYSINHEWTKVMSTGYRGTVNKNWGWSDIPNRPNTSYFNHSHAVNATFYIPWHLELTSDCLFNFQPKNASFNSSINTIQWNAFVQKKFLKNNQAVIRFSVNDILNNNNGYNRYVTGSNVSESNRFVIKRYWLLSATWNFSKSLK</sequence>
<protein>
    <recommendedName>
        <fullName evidence="2">Outer membrane protein beta-barrel domain-containing protein</fullName>
    </recommendedName>
</protein>
<dbReference type="InterPro" id="IPR041700">
    <property type="entry name" value="OMP_b-brl_3"/>
</dbReference>
<evidence type="ECO:0000313" key="4">
    <source>
        <dbReference type="Proteomes" id="UP000192796"/>
    </source>
</evidence>
<dbReference type="InterPro" id="IPR013784">
    <property type="entry name" value="Carb-bd-like_fold"/>
</dbReference>
<dbReference type="Proteomes" id="UP000192796">
    <property type="component" value="Unassembled WGS sequence"/>
</dbReference>
<dbReference type="EMBL" id="LVYD01000102">
    <property type="protein sequence ID" value="OQP58147.1"/>
    <property type="molecule type" value="Genomic_DNA"/>
</dbReference>
<reference evidence="3 4" key="1">
    <citation type="submission" date="2016-03" db="EMBL/GenBank/DDBJ databases">
        <title>Niastella vici sp. nov., isolated from farmland soil.</title>
        <authorList>
            <person name="Chen L."/>
            <person name="Wang D."/>
            <person name="Yang S."/>
            <person name="Wang G."/>
        </authorList>
    </citation>
    <scope>NUCLEOTIDE SEQUENCE [LARGE SCALE GENOMIC DNA]</scope>
    <source>
        <strain evidence="3 4">DJ57</strain>
    </source>
</reference>
<dbReference type="SUPFAM" id="SSF49452">
    <property type="entry name" value="Starch-binding domain-like"/>
    <property type="match status" value="1"/>
</dbReference>
<organism evidence="3 4">
    <name type="scientific">Niastella vici</name>
    <dbReference type="NCBI Taxonomy" id="1703345"/>
    <lineage>
        <taxon>Bacteria</taxon>
        <taxon>Pseudomonadati</taxon>
        <taxon>Bacteroidota</taxon>
        <taxon>Chitinophagia</taxon>
        <taxon>Chitinophagales</taxon>
        <taxon>Chitinophagaceae</taxon>
        <taxon>Niastella</taxon>
    </lineage>
</organism>
<dbReference type="AlphaFoldDB" id="A0A1V9FIP3"/>
<dbReference type="GO" id="GO:0030246">
    <property type="term" value="F:carbohydrate binding"/>
    <property type="evidence" value="ECO:0007669"/>
    <property type="project" value="InterPro"/>
</dbReference>
<feature type="compositionally biased region" description="Basic and acidic residues" evidence="1">
    <location>
        <begin position="442"/>
        <end position="451"/>
    </location>
</feature>
<dbReference type="RefSeq" id="WP_081155293.1">
    <property type="nucleotide sequence ID" value="NZ_LVYD01000102.1"/>
</dbReference>
<dbReference type="OrthoDB" id="606930at2"/>
<feature type="domain" description="Outer membrane protein beta-barrel" evidence="2">
    <location>
        <begin position="461"/>
        <end position="800"/>
    </location>
</feature>
<dbReference type="Gene3D" id="2.60.40.1120">
    <property type="entry name" value="Carboxypeptidase-like, regulatory domain"/>
    <property type="match status" value="1"/>
</dbReference>
<dbReference type="SUPFAM" id="SSF56935">
    <property type="entry name" value="Porins"/>
    <property type="match status" value="1"/>
</dbReference>
<feature type="region of interest" description="Disordered" evidence="1">
    <location>
        <begin position="415"/>
        <end position="451"/>
    </location>
</feature>
<comment type="caution">
    <text evidence="3">The sequence shown here is derived from an EMBL/GenBank/DDBJ whole genome shotgun (WGS) entry which is preliminary data.</text>
</comment>
<keyword evidence="4" id="KW-1185">Reference proteome</keyword>
<accession>A0A1V9FIP3</accession>
<evidence type="ECO:0000313" key="3">
    <source>
        <dbReference type="EMBL" id="OQP58147.1"/>
    </source>
</evidence>
<proteinExistence type="predicted"/>